<sequence length="123" mass="14326">MRYLILHINCPDQRGIIAQFTGILYDHGANVLNLEQHVEPDEKRFFMRIHVDLKNMEISHDVLHAILMAQVKKMNAKIQFYYPENLKKVAIFVTREATPLYDLLIKHQSGELACEIPCIISNH</sequence>
<evidence type="ECO:0000259" key="1">
    <source>
        <dbReference type="PROSITE" id="PS51671"/>
    </source>
</evidence>
<feature type="domain" description="ACT" evidence="1">
    <location>
        <begin position="5"/>
        <end position="88"/>
    </location>
</feature>
<gene>
    <name evidence="2" type="ORF">METZ01_LOCUS505196</name>
</gene>
<feature type="non-terminal residue" evidence="2">
    <location>
        <position position="123"/>
    </location>
</feature>
<dbReference type="PROSITE" id="PS51671">
    <property type="entry name" value="ACT"/>
    <property type="match status" value="1"/>
</dbReference>
<protein>
    <recommendedName>
        <fullName evidence="1">ACT domain-containing protein</fullName>
    </recommendedName>
</protein>
<dbReference type="AlphaFoldDB" id="A0A383E695"/>
<dbReference type="InterPro" id="IPR044074">
    <property type="entry name" value="PurU_ACT"/>
</dbReference>
<reference evidence="2" key="1">
    <citation type="submission" date="2018-05" db="EMBL/GenBank/DDBJ databases">
        <authorList>
            <person name="Lanie J.A."/>
            <person name="Ng W.-L."/>
            <person name="Kazmierczak K.M."/>
            <person name="Andrzejewski T.M."/>
            <person name="Davidsen T.M."/>
            <person name="Wayne K.J."/>
            <person name="Tettelin H."/>
            <person name="Glass J.I."/>
            <person name="Rusch D."/>
            <person name="Podicherti R."/>
            <person name="Tsui H.-C.T."/>
            <person name="Winkler M.E."/>
        </authorList>
    </citation>
    <scope>NUCLEOTIDE SEQUENCE</scope>
</reference>
<dbReference type="InterPro" id="IPR004810">
    <property type="entry name" value="PurU"/>
</dbReference>
<dbReference type="CDD" id="cd04875">
    <property type="entry name" value="ACT_F4HF-DF"/>
    <property type="match status" value="1"/>
</dbReference>
<dbReference type="PRINTS" id="PR01575">
    <property type="entry name" value="FFH4HYDRLASE"/>
</dbReference>
<evidence type="ECO:0000313" key="2">
    <source>
        <dbReference type="EMBL" id="SVE52342.1"/>
    </source>
</evidence>
<dbReference type="Gene3D" id="3.30.70.260">
    <property type="match status" value="1"/>
</dbReference>
<accession>A0A383E695</accession>
<dbReference type="Pfam" id="PF01842">
    <property type="entry name" value="ACT"/>
    <property type="match status" value="1"/>
</dbReference>
<proteinExistence type="predicted"/>
<dbReference type="EMBL" id="UINC01223233">
    <property type="protein sequence ID" value="SVE52342.1"/>
    <property type="molecule type" value="Genomic_DNA"/>
</dbReference>
<dbReference type="PANTHER" id="PTHR42706:SF1">
    <property type="entry name" value="FORMYLTETRAHYDROFOLATE DEFORMYLASE 2, MITOCHONDRIAL"/>
    <property type="match status" value="1"/>
</dbReference>
<organism evidence="2">
    <name type="scientific">marine metagenome</name>
    <dbReference type="NCBI Taxonomy" id="408172"/>
    <lineage>
        <taxon>unclassified sequences</taxon>
        <taxon>metagenomes</taxon>
        <taxon>ecological metagenomes</taxon>
    </lineage>
</organism>
<dbReference type="SUPFAM" id="SSF55021">
    <property type="entry name" value="ACT-like"/>
    <property type="match status" value="1"/>
</dbReference>
<dbReference type="GO" id="GO:0008864">
    <property type="term" value="F:formyltetrahydrofolate deformylase activity"/>
    <property type="evidence" value="ECO:0007669"/>
    <property type="project" value="InterPro"/>
</dbReference>
<name>A0A383E695_9ZZZZ</name>
<dbReference type="PANTHER" id="PTHR42706">
    <property type="entry name" value="FORMYLTETRAHYDROFOLATE DEFORMYLASE"/>
    <property type="match status" value="1"/>
</dbReference>
<dbReference type="InterPro" id="IPR002912">
    <property type="entry name" value="ACT_dom"/>
</dbReference>
<dbReference type="InterPro" id="IPR045865">
    <property type="entry name" value="ACT-like_dom_sf"/>
</dbReference>
<dbReference type="GO" id="GO:0006189">
    <property type="term" value="P:'de novo' IMP biosynthetic process"/>
    <property type="evidence" value="ECO:0007669"/>
    <property type="project" value="InterPro"/>
</dbReference>